<keyword evidence="9" id="KW-1185">Reference proteome</keyword>
<proteinExistence type="predicted"/>
<sequence length="147" mass="15701">MASTEEQKYPGQNIGLPESGPGSLASWRARVAAMIGDWAASMIVAIALFGMEVVTGSGWKSFMILTVYFVEASILTALTGGSFGQLIARIGIVRLNGEPLGWWRPFARTALKCLVIPALVVGPDRRALTDLLLGTVVVARRRAVETA</sequence>
<dbReference type="InterPro" id="IPR016795">
    <property type="entry name" value="UCP021697"/>
</dbReference>
<evidence type="ECO:0000256" key="2">
    <source>
        <dbReference type="ARBA" id="ARBA00022475"/>
    </source>
</evidence>
<keyword evidence="2" id="KW-1003">Cell membrane</keyword>
<dbReference type="RefSeq" id="WP_077685854.1">
    <property type="nucleotide sequence ID" value="NZ_CP019606.1"/>
</dbReference>
<organism evidence="8 9">
    <name type="scientific">Tessaracoccus aquimaris</name>
    <dbReference type="NCBI Taxonomy" id="1332264"/>
    <lineage>
        <taxon>Bacteria</taxon>
        <taxon>Bacillati</taxon>
        <taxon>Actinomycetota</taxon>
        <taxon>Actinomycetes</taxon>
        <taxon>Propionibacteriales</taxon>
        <taxon>Propionibacteriaceae</taxon>
        <taxon>Tessaracoccus</taxon>
    </lineage>
</organism>
<dbReference type="InterPro" id="IPR010432">
    <property type="entry name" value="RDD"/>
</dbReference>
<dbReference type="PANTHER" id="PTHR36115">
    <property type="entry name" value="PROLINE-RICH ANTIGEN HOMOLOG-RELATED"/>
    <property type="match status" value="1"/>
</dbReference>
<keyword evidence="4 6" id="KW-1133">Transmembrane helix</keyword>
<feature type="transmembrane region" description="Helical" evidence="6">
    <location>
        <begin position="62"/>
        <end position="84"/>
    </location>
</feature>
<gene>
    <name evidence="8" type="ORF">BW730_08490</name>
</gene>
<protein>
    <submittedName>
        <fullName evidence="8">RDD family protein</fullName>
    </submittedName>
</protein>
<dbReference type="KEGG" id="tes:BW730_08490"/>
<dbReference type="STRING" id="1332264.BW730_08490"/>
<evidence type="ECO:0000256" key="1">
    <source>
        <dbReference type="ARBA" id="ARBA00004651"/>
    </source>
</evidence>
<evidence type="ECO:0000256" key="3">
    <source>
        <dbReference type="ARBA" id="ARBA00022692"/>
    </source>
</evidence>
<comment type="subcellular location">
    <subcellularLocation>
        <location evidence="1">Cell membrane</location>
        <topology evidence="1">Multi-pass membrane protein</topology>
    </subcellularLocation>
</comment>
<feature type="transmembrane region" description="Helical" evidence="6">
    <location>
        <begin position="31"/>
        <end position="50"/>
    </location>
</feature>
<dbReference type="InterPro" id="IPR051791">
    <property type="entry name" value="Pra-immunoreactive"/>
</dbReference>
<evidence type="ECO:0000256" key="5">
    <source>
        <dbReference type="ARBA" id="ARBA00023136"/>
    </source>
</evidence>
<dbReference type="AlphaFoldDB" id="A0A1Q2CN34"/>
<evidence type="ECO:0000256" key="4">
    <source>
        <dbReference type="ARBA" id="ARBA00022989"/>
    </source>
</evidence>
<reference evidence="9" key="1">
    <citation type="submission" date="2017-02" db="EMBL/GenBank/DDBJ databases">
        <title>Tessaracoccus aquaemaris sp. nov., isolated from the intestine of a Korean rockfish, Sebastes schlegelii, in a marine aquaculture pond.</title>
        <authorList>
            <person name="Tak E.J."/>
            <person name="Bae J.-W."/>
        </authorList>
    </citation>
    <scope>NUCLEOTIDE SEQUENCE [LARGE SCALE GENOMIC DNA]</scope>
    <source>
        <strain evidence="9">NSG39</strain>
    </source>
</reference>
<name>A0A1Q2CN34_9ACTN</name>
<keyword evidence="3 6" id="KW-0812">Transmembrane</keyword>
<evidence type="ECO:0000313" key="8">
    <source>
        <dbReference type="EMBL" id="AQP47523.1"/>
    </source>
</evidence>
<dbReference type="EMBL" id="CP019606">
    <property type="protein sequence ID" value="AQP47523.1"/>
    <property type="molecule type" value="Genomic_DNA"/>
</dbReference>
<evidence type="ECO:0000313" key="9">
    <source>
        <dbReference type="Proteomes" id="UP000188145"/>
    </source>
</evidence>
<dbReference type="Pfam" id="PF06271">
    <property type="entry name" value="RDD"/>
    <property type="match status" value="1"/>
</dbReference>
<evidence type="ECO:0000256" key="6">
    <source>
        <dbReference type="SAM" id="Phobius"/>
    </source>
</evidence>
<feature type="domain" description="RDD" evidence="7">
    <location>
        <begin position="25"/>
        <end position="121"/>
    </location>
</feature>
<keyword evidence="5 6" id="KW-0472">Membrane</keyword>
<dbReference type="PIRSF" id="PIRSF021697">
    <property type="entry name" value="UCP021697"/>
    <property type="match status" value="1"/>
</dbReference>
<evidence type="ECO:0000259" key="7">
    <source>
        <dbReference type="Pfam" id="PF06271"/>
    </source>
</evidence>
<dbReference type="Proteomes" id="UP000188145">
    <property type="component" value="Chromosome"/>
</dbReference>
<dbReference type="PANTHER" id="PTHR36115:SF6">
    <property type="entry name" value="PROLINE-RICH ANTIGEN HOMOLOG"/>
    <property type="match status" value="1"/>
</dbReference>
<dbReference type="OrthoDB" id="5187110at2"/>
<accession>A0A1Q2CN34</accession>